<dbReference type="GO" id="GO:0051607">
    <property type="term" value="P:defense response to virus"/>
    <property type="evidence" value="ECO:0007669"/>
    <property type="project" value="UniProtKB-KW"/>
</dbReference>
<keyword evidence="1" id="KW-0051">Antiviral defense</keyword>
<comment type="caution">
    <text evidence="3">The sequence shown here is derived from an EMBL/GenBank/DDBJ whole genome shotgun (WGS) entry which is preliminary data.</text>
</comment>
<dbReference type="PANTHER" id="PTHR35579">
    <property type="entry name" value="CRISPR SYSTEM CMS ENDORIBONUCLEASE CSM3"/>
    <property type="match status" value="1"/>
</dbReference>
<dbReference type="Proteomes" id="UP000280307">
    <property type="component" value="Unassembled WGS sequence"/>
</dbReference>
<evidence type="ECO:0000256" key="1">
    <source>
        <dbReference type="ARBA" id="ARBA00023118"/>
    </source>
</evidence>
<evidence type="ECO:0000313" key="4">
    <source>
        <dbReference type="Proteomes" id="UP000280307"/>
    </source>
</evidence>
<dbReference type="InterPro" id="IPR052216">
    <property type="entry name" value="CRISPR_Csm3_endoribonuclease"/>
</dbReference>
<accession>A0A426TU63</accession>
<dbReference type="PANTHER" id="PTHR35579:SF3">
    <property type="entry name" value="CRISPR SYSTEM CMS ENDORIBONUCLEASE CSM3"/>
    <property type="match status" value="1"/>
</dbReference>
<gene>
    <name evidence="3" type="ORF">EI684_17320</name>
</gene>
<organism evidence="3 4">
    <name type="scientific">Candidatus Viridilinea halotolerans</name>
    <dbReference type="NCBI Taxonomy" id="2491704"/>
    <lineage>
        <taxon>Bacteria</taxon>
        <taxon>Bacillati</taxon>
        <taxon>Chloroflexota</taxon>
        <taxon>Chloroflexia</taxon>
        <taxon>Chloroflexales</taxon>
        <taxon>Chloroflexineae</taxon>
        <taxon>Oscillochloridaceae</taxon>
        <taxon>Candidatus Viridilinea</taxon>
    </lineage>
</organism>
<protein>
    <submittedName>
        <fullName evidence="3">CRISPR-associated RAMP protein</fullName>
    </submittedName>
</protein>
<dbReference type="InterPro" id="IPR005537">
    <property type="entry name" value="RAMP_III_fam"/>
</dbReference>
<reference evidence="3 4" key="1">
    <citation type="submission" date="2018-12" db="EMBL/GenBank/DDBJ databases">
        <title>Genome Sequence of Candidatus Viridilinea halotolerans isolated from saline sulfide-rich spring.</title>
        <authorList>
            <person name="Grouzdev D.S."/>
            <person name="Burganskaya E.I."/>
            <person name="Krutkina M.S."/>
            <person name="Sukhacheva M.V."/>
            <person name="Gorlenko V.M."/>
        </authorList>
    </citation>
    <scope>NUCLEOTIDE SEQUENCE [LARGE SCALE GENOMIC DNA]</scope>
    <source>
        <strain evidence="3">Chok-6</strain>
    </source>
</reference>
<dbReference type="AlphaFoldDB" id="A0A426TU63"/>
<dbReference type="Pfam" id="PF03787">
    <property type="entry name" value="RAMPs"/>
    <property type="match status" value="1"/>
</dbReference>
<evidence type="ECO:0000313" key="3">
    <source>
        <dbReference type="EMBL" id="RRR68652.1"/>
    </source>
</evidence>
<sequence length="326" mass="35559">MLKRLVNEALFSLTITTTGPLLIKSGYATLTGPDMTPVLTYRNGRAEVFIPGSSLKGVVRSHIEKVARTLRPNDIVIADPFKREGPDQAVSSWLQERKDELKAQGREEALTNAAAYAASDPAARLFGSTFYHGRISIGDAYLTPATQGPTPTEQRDGVGIDRLTGGAYPKAKFELEVVTAGTIFCTDILLRNFECWQLGALLLVVQDFEDELIRIGSGGSRGLGAVRGSVSTIRTHHLGPTPARDPATIWGLGKFMGTDRSYGTWPDDTLEVTPPPTSKQHGIRSVQIWEEASLAALKKAAISEFVRRIEQFPAYKQPRPSIRGIL</sequence>
<dbReference type="InterPro" id="IPR013411">
    <property type="entry name" value="CRISPR-assoc_RAMP_Csx7"/>
</dbReference>
<dbReference type="NCBIfam" id="TIGR02581">
    <property type="entry name" value="cas_cyan_RAMP"/>
    <property type="match status" value="1"/>
</dbReference>
<evidence type="ECO:0000259" key="2">
    <source>
        <dbReference type="Pfam" id="PF03787"/>
    </source>
</evidence>
<proteinExistence type="predicted"/>
<feature type="domain" description="CRISPR type III-associated protein" evidence="2">
    <location>
        <begin position="14"/>
        <end position="227"/>
    </location>
</feature>
<name>A0A426TU63_9CHLR</name>
<dbReference type="EMBL" id="RSAS01000703">
    <property type="protein sequence ID" value="RRR68652.1"/>
    <property type="molecule type" value="Genomic_DNA"/>
</dbReference>